<gene>
    <name evidence="2" type="ORF">EJD97_006564</name>
</gene>
<feature type="transmembrane region" description="Helical" evidence="1">
    <location>
        <begin position="48"/>
        <end position="71"/>
    </location>
</feature>
<comment type="caution">
    <text evidence="2">The sequence shown here is derived from an EMBL/GenBank/DDBJ whole genome shotgun (WGS) entry which is preliminary data.</text>
</comment>
<dbReference type="AlphaFoldDB" id="A0A6N2BTH4"/>
<name>A0A6N2BTH4_SOLCI</name>
<protein>
    <submittedName>
        <fullName evidence="2">Uncharacterized protein</fullName>
    </submittedName>
</protein>
<dbReference type="EMBL" id="RXGB01001942">
    <property type="protein sequence ID" value="TMW96910.1"/>
    <property type="molecule type" value="Genomic_DNA"/>
</dbReference>
<proteinExistence type="predicted"/>
<reference evidence="2" key="1">
    <citation type="submission" date="2019-05" db="EMBL/GenBank/DDBJ databases">
        <title>The de novo reference genome and transcriptome assemblies of the wild tomato species Solanum chilense.</title>
        <authorList>
            <person name="Stam R."/>
            <person name="Nosenko T."/>
            <person name="Hoerger A.C."/>
            <person name="Stephan W."/>
            <person name="Seidel M.A."/>
            <person name="Kuhn J.M.M."/>
            <person name="Haberer G."/>
            <person name="Tellier A."/>
        </authorList>
    </citation>
    <scope>NUCLEOTIDE SEQUENCE</scope>
    <source>
        <tissue evidence="2">Mature leaves</tissue>
    </source>
</reference>
<feature type="transmembrane region" description="Helical" evidence="1">
    <location>
        <begin position="86"/>
        <end position="104"/>
    </location>
</feature>
<keyword evidence="1" id="KW-0812">Transmembrane</keyword>
<organism evidence="2">
    <name type="scientific">Solanum chilense</name>
    <name type="common">Tomato</name>
    <name type="synonym">Lycopersicon chilense</name>
    <dbReference type="NCBI Taxonomy" id="4083"/>
    <lineage>
        <taxon>Eukaryota</taxon>
        <taxon>Viridiplantae</taxon>
        <taxon>Streptophyta</taxon>
        <taxon>Embryophyta</taxon>
        <taxon>Tracheophyta</taxon>
        <taxon>Spermatophyta</taxon>
        <taxon>Magnoliopsida</taxon>
        <taxon>eudicotyledons</taxon>
        <taxon>Gunneridae</taxon>
        <taxon>Pentapetalae</taxon>
        <taxon>asterids</taxon>
        <taxon>lamiids</taxon>
        <taxon>Solanales</taxon>
        <taxon>Solanaceae</taxon>
        <taxon>Solanoideae</taxon>
        <taxon>Solaneae</taxon>
        <taxon>Solanum</taxon>
        <taxon>Solanum subgen. Lycopersicon</taxon>
    </lineage>
</organism>
<evidence type="ECO:0000313" key="2">
    <source>
        <dbReference type="EMBL" id="TMW96910.1"/>
    </source>
</evidence>
<keyword evidence="1" id="KW-1133">Transmembrane helix</keyword>
<accession>A0A6N2BTH4</accession>
<sequence>MMQEAQIMSSGFEFFVPSHSCKFPEIQIAPPQQLHNSNARLKELSKTIIIASLFPLAGIMNIAVGLFGYQWRNHGQREGNHPLQKIPISLMPHSSFFLGYALLIPNK</sequence>
<evidence type="ECO:0000256" key="1">
    <source>
        <dbReference type="SAM" id="Phobius"/>
    </source>
</evidence>
<keyword evidence="1" id="KW-0472">Membrane</keyword>